<comment type="caution">
    <text evidence="3">The sequence shown here is derived from an EMBL/GenBank/DDBJ whole genome shotgun (WGS) entry which is preliminary data.</text>
</comment>
<dbReference type="Gene3D" id="1.10.1200.270">
    <property type="entry name" value="Methyltransferase, alpha-helical capping domain"/>
    <property type="match status" value="1"/>
</dbReference>
<keyword evidence="3" id="KW-0489">Methyltransferase</keyword>
<keyword evidence="3" id="KW-0808">Transferase</keyword>
<dbReference type="InterPro" id="IPR042086">
    <property type="entry name" value="MeTrfase_capping"/>
</dbReference>
<dbReference type="AlphaFoldDB" id="A0A495VDZ3"/>
<dbReference type="GO" id="GO:0032259">
    <property type="term" value="P:methylation"/>
    <property type="evidence" value="ECO:0007669"/>
    <property type="project" value="UniProtKB-KW"/>
</dbReference>
<dbReference type="InterPro" id="IPR005299">
    <property type="entry name" value="MeTrfase_7"/>
</dbReference>
<accession>A0A495VDZ3</accession>
<name>A0A495VDZ3_9GAMM</name>
<dbReference type="EMBL" id="RBXL01000001">
    <property type="protein sequence ID" value="RKT47559.1"/>
    <property type="molecule type" value="Genomic_DNA"/>
</dbReference>
<dbReference type="Gene3D" id="3.40.50.150">
    <property type="entry name" value="Vaccinia Virus protein VP39"/>
    <property type="match status" value="1"/>
</dbReference>
<protein>
    <submittedName>
        <fullName evidence="3">S-adenosylmethionine-dependent carboxyl methyltransferase</fullName>
    </submittedName>
</protein>
<dbReference type="GO" id="GO:0046872">
    <property type="term" value="F:metal ion binding"/>
    <property type="evidence" value="ECO:0007669"/>
    <property type="project" value="UniProtKB-KW"/>
</dbReference>
<dbReference type="Proteomes" id="UP000274556">
    <property type="component" value="Unassembled WGS sequence"/>
</dbReference>
<evidence type="ECO:0000256" key="1">
    <source>
        <dbReference type="ARBA" id="ARBA00022723"/>
    </source>
</evidence>
<evidence type="ECO:0000313" key="4">
    <source>
        <dbReference type="Proteomes" id="UP000274556"/>
    </source>
</evidence>
<keyword evidence="4" id="KW-1185">Reference proteome</keyword>
<sequence>MGNTEPTPPKASVMAGRGYYSRHSESQGAAAAPGFGYLAAAAAAVPLPAERSAPITIADYGCAGGTNEVRPMEILLDGLRARRPNTPINVLHTDLPENDFGSLFALLADPARSYTTGREPLYPLVAGRTLYGPLMPDATLTVGWTAITVHWLSRLPRRIPEGIFASLIEPESADDLREQSRLDWERFLMERHRELIPGGEIIVVGGASTDDGRSGAEELFRMMDDALRTLVESGRLDPDEYEAIFYPTWNRTLAEFLAPFQPGGALSGALKVVEHRFDITDDARAYPQFAVDGDAETFAAAYTAFARAVTEPSFFRWLRNDRPPSERDGIVGDFYRDLQARIAADPLAATCHWRVATLRIRRSA</sequence>
<dbReference type="Pfam" id="PF03492">
    <property type="entry name" value="Methyltransf_7"/>
    <property type="match status" value="1"/>
</dbReference>
<dbReference type="RefSeq" id="WP_170164903.1">
    <property type="nucleotide sequence ID" value="NZ_RBXL01000001.1"/>
</dbReference>
<gene>
    <name evidence="3" type="ORF">BDD21_5155</name>
</gene>
<keyword evidence="2" id="KW-0460">Magnesium</keyword>
<keyword evidence="1" id="KW-0479">Metal-binding</keyword>
<dbReference type="PANTHER" id="PTHR31009">
    <property type="entry name" value="S-ADENOSYL-L-METHIONINE:CARBOXYL METHYLTRANSFERASE FAMILY PROTEIN"/>
    <property type="match status" value="1"/>
</dbReference>
<dbReference type="InterPro" id="IPR029063">
    <property type="entry name" value="SAM-dependent_MTases_sf"/>
</dbReference>
<evidence type="ECO:0000256" key="2">
    <source>
        <dbReference type="ARBA" id="ARBA00022842"/>
    </source>
</evidence>
<organism evidence="3 4">
    <name type="scientific">Thiocapsa rosea</name>
    <dbReference type="NCBI Taxonomy" id="69360"/>
    <lineage>
        <taxon>Bacteria</taxon>
        <taxon>Pseudomonadati</taxon>
        <taxon>Pseudomonadota</taxon>
        <taxon>Gammaproteobacteria</taxon>
        <taxon>Chromatiales</taxon>
        <taxon>Chromatiaceae</taxon>
        <taxon>Thiocapsa</taxon>
    </lineage>
</organism>
<dbReference type="GO" id="GO:0008168">
    <property type="term" value="F:methyltransferase activity"/>
    <property type="evidence" value="ECO:0007669"/>
    <property type="project" value="UniProtKB-KW"/>
</dbReference>
<reference evidence="3 4" key="1">
    <citation type="submission" date="2018-10" db="EMBL/GenBank/DDBJ databases">
        <title>Genomic Encyclopedia of Archaeal and Bacterial Type Strains, Phase II (KMG-II): from individual species to whole genera.</title>
        <authorList>
            <person name="Goeker M."/>
        </authorList>
    </citation>
    <scope>NUCLEOTIDE SEQUENCE [LARGE SCALE GENOMIC DNA]</scope>
    <source>
        <strain evidence="3 4">DSM 235</strain>
    </source>
</reference>
<evidence type="ECO:0000313" key="3">
    <source>
        <dbReference type="EMBL" id="RKT47559.1"/>
    </source>
</evidence>
<dbReference type="SUPFAM" id="SSF53335">
    <property type="entry name" value="S-adenosyl-L-methionine-dependent methyltransferases"/>
    <property type="match status" value="1"/>
</dbReference>
<proteinExistence type="predicted"/>